<dbReference type="GO" id="GO:0098855">
    <property type="term" value="C:HCN channel complex"/>
    <property type="evidence" value="ECO:0007669"/>
    <property type="project" value="TreeGrafter"/>
</dbReference>
<protein>
    <submittedName>
        <fullName evidence="1">Uncharacterized protein</fullName>
    </submittedName>
</protein>
<dbReference type="InterPro" id="IPR051413">
    <property type="entry name" value="K/Na_HCN_channel"/>
</dbReference>
<reference evidence="1 2" key="1">
    <citation type="journal article" date="2018" name="Nat. Ecol. Evol.">
        <title>Shark genomes provide insights into elasmobranch evolution and the origin of vertebrates.</title>
        <authorList>
            <person name="Hara Y"/>
            <person name="Yamaguchi K"/>
            <person name="Onimaru K"/>
            <person name="Kadota M"/>
            <person name="Koyanagi M"/>
            <person name="Keeley SD"/>
            <person name="Tatsumi K"/>
            <person name="Tanaka K"/>
            <person name="Motone F"/>
            <person name="Kageyama Y"/>
            <person name="Nozu R"/>
            <person name="Adachi N"/>
            <person name="Nishimura O"/>
            <person name="Nakagawa R"/>
            <person name="Tanegashima C"/>
            <person name="Kiyatake I"/>
            <person name="Matsumoto R"/>
            <person name="Murakumo K"/>
            <person name="Nishida K"/>
            <person name="Terakita A"/>
            <person name="Kuratani S"/>
            <person name="Sato K"/>
            <person name="Hyodo S Kuraku.S."/>
        </authorList>
    </citation>
    <scope>NUCLEOTIDE SEQUENCE [LARGE SCALE GENOMIC DNA]</scope>
</reference>
<dbReference type="Proteomes" id="UP000287033">
    <property type="component" value="Unassembled WGS sequence"/>
</dbReference>
<dbReference type="GO" id="GO:0035725">
    <property type="term" value="P:sodium ion transmembrane transport"/>
    <property type="evidence" value="ECO:0007669"/>
    <property type="project" value="TreeGrafter"/>
</dbReference>
<accession>A0A401T8V1</accession>
<dbReference type="GO" id="GO:0030424">
    <property type="term" value="C:axon"/>
    <property type="evidence" value="ECO:0007669"/>
    <property type="project" value="TreeGrafter"/>
</dbReference>
<dbReference type="GO" id="GO:0003254">
    <property type="term" value="P:regulation of membrane depolarization"/>
    <property type="evidence" value="ECO:0007669"/>
    <property type="project" value="TreeGrafter"/>
</dbReference>
<evidence type="ECO:0000313" key="2">
    <source>
        <dbReference type="Proteomes" id="UP000287033"/>
    </source>
</evidence>
<proteinExistence type="predicted"/>
<dbReference type="SUPFAM" id="SSF51206">
    <property type="entry name" value="cAMP-binding domain-like"/>
    <property type="match status" value="1"/>
</dbReference>
<dbReference type="GO" id="GO:0030425">
    <property type="term" value="C:dendrite"/>
    <property type="evidence" value="ECO:0007669"/>
    <property type="project" value="TreeGrafter"/>
</dbReference>
<comment type="caution">
    <text evidence="1">The sequence shown here is derived from an EMBL/GenBank/DDBJ whole genome shotgun (WGS) entry which is preliminary data.</text>
</comment>
<feature type="non-terminal residue" evidence="1">
    <location>
        <position position="1"/>
    </location>
</feature>
<dbReference type="InterPro" id="IPR018490">
    <property type="entry name" value="cNMP-bd_dom_sf"/>
</dbReference>
<dbReference type="PANTHER" id="PTHR45689">
    <property type="entry name" value="I[[H]] CHANNEL, ISOFORM E"/>
    <property type="match status" value="1"/>
</dbReference>
<dbReference type="EMBL" id="BEZZ01015637">
    <property type="protein sequence ID" value="GCC39093.1"/>
    <property type="molecule type" value="Genomic_DNA"/>
</dbReference>
<evidence type="ECO:0000313" key="1">
    <source>
        <dbReference type="EMBL" id="GCC39093.1"/>
    </source>
</evidence>
<sequence length="49" mass="6148">YKQVEQYMSFHKLPAEMRQRIHEYYEHRYQGKMFDEENILGELSVPLRE</sequence>
<dbReference type="OrthoDB" id="421226at2759"/>
<gene>
    <name evidence="1" type="ORF">chiPu_0023111</name>
</gene>
<dbReference type="AlphaFoldDB" id="A0A401T8V1"/>
<dbReference type="Gene3D" id="1.10.287.630">
    <property type="entry name" value="Helix hairpin bin"/>
    <property type="match status" value="1"/>
</dbReference>
<organism evidence="1 2">
    <name type="scientific">Chiloscyllium punctatum</name>
    <name type="common">Brownbanded bambooshark</name>
    <name type="synonym">Hemiscyllium punctatum</name>
    <dbReference type="NCBI Taxonomy" id="137246"/>
    <lineage>
        <taxon>Eukaryota</taxon>
        <taxon>Metazoa</taxon>
        <taxon>Chordata</taxon>
        <taxon>Craniata</taxon>
        <taxon>Vertebrata</taxon>
        <taxon>Chondrichthyes</taxon>
        <taxon>Elasmobranchii</taxon>
        <taxon>Galeomorphii</taxon>
        <taxon>Galeoidea</taxon>
        <taxon>Orectolobiformes</taxon>
        <taxon>Hemiscylliidae</taxon>
        <taxon>Chiloscyllium</taxon>
    </lineage>
</organism>
<dbReference type="PANTHER" id="PTHR45689:SF5">
    <property type="entry name" value="I[[H]] CHANNEL, ISOFORM E"/>
    <property type="match status" value="1"/>
</dbReference>
<dbReference type="STRING" id="137246.A0A401T8V1"/>
<keyword evidence="2" id="KW-1185">Reference proteome</keyword>
<dbReference type="GO" id="GO:0005249">
    <property type="term" value="F:voltage-gated potassium channel activity"/>
    <property type="evidence" value="ECO:0007669"/>
    <property type="project" value="TreeGrafter"/>
</dbReference>
<name>A0A401T8V1_CHIPU</name>
<feature type="non-terminal residue" evidence="1">
    <location>
        <position position="49"/>
    </location>
</feature>